<keyword evidence="4" id="KW-1185">Reference proteome</keyword>
<dbReference type="PANTHER" id="PTHR43228">
    <property type="entry name" value="TWO-COMPONENT RESPONSE REGULATOR"/>
    <property type="match status" value="1"/>
</dbReference>
<evidence type="ECO:0000259" key="2">
    <source>
        <dbReference type="PROSITE" id="PS50110"/>
    </source>
</evidence>
<dbReference type="Gene3D" id="3.40.50.2300">
    <property type="match status" value="1"/>
</dbReference>
<dbReference type="InterPro" id="IPR001789">
    <property type="entry name" value="Sig_transdc_resp-reg_receiver"/>
</dbReference>
<dbReference type="RefSeq" id="WP_377058250.1">
    <property type="nucleotide sequence ID" value="NZ_JBHLUU010000079.1"/>
</dbReference>
<name>A0ABV6KRP9_9BACI</name>
<organism evidence="3 4">
    <name type="scientific">Robertmurraya beringensis</name>
    <dbReference type="NCBI Taxonomy" id="641660"/>
    <lineage>
        <taxon>Bacteria</taxon>
        <taxon>Bacillati</taxon>
        <taxon>Bacillota</taxon>
        <taxon>Bacilli</taxon>
        <taxon>Bacillales</taxon>
        <taxon>Bacillaceae</taxon>
        <taxon>Robertmurraya</taxon>
    </lineage>
</organism>
<dbReference type="Proteomes" id="UP001589738">
    <property type="component" value="Unassembled WGS sequence"/>
</dbReference>
<comment type="caution">
    <text evidence="3">The sequence shown here is derived from an EMBL/GenBank/DDBJ whole genome shotgun (WGS) entry which is preliminary data.</text>
</comment>
<proteinExistence type="predicted"/>
<gene>
    <name evidence="3" type="ORF">ACFFHF_12205</name>
</gene>
<evidence type="ECO:0000256" key="1">
    <source>
        <dbReference type="PROSITE-ProRule" id="PRU00169"/>
    </source>
</evidence>
<sequence>MNKTVLIADDSRFMRDLLKKHLKDSDFKVIAEASDGCEAVSLYRDVYPDLVIMDLNMPCKNGMNALENIKNMDSNAKVVICSAMGQQRINIEALGQGAKDFVVKPYFNELVPTLKKLV</sequence>
<dbReference type="SMART" id="SM00448">
    <property type="entry name" value="REC"/>
    <property type="match status" value="1"/>
</dbReference>
<reference evidence="3 4" key="1">
    <citation type="submission" date="2024-09" db="EMBL/GenBank/DDBJ databases">
        <authorList>
            <person name="Sun Q."/>
            <person name="Mori K."/>
        </authorList>
    </citation>
    <scope>NUCLEOTIDE SEQUENCE [LARGE SCALE GENOMIC DNA]</scope>
    <source>
        <strain evidence="3 4">CGMCC 1.9126</strain>
    </source>
</reference>
<dbReference type="PANTHER" id="PTHR43228:SF1">
    <property type="entry name" value="TWO-COMPONENT RESPONSE REGULATOR ARR22"/>
    <property type="match status" value="1"/>
</dbReference>
<evidence type="ECO:0000313" key="3">
    <source>
        <dbReference type="EMBL" id="MFC0475999.1"/>
    </source>
</evidence>
<protein>
    <submittedName>
        <fullName evidence="3">Response regulator</fullName>
    </submittedName>
</protein>
<dbReference type="EMBL" id="JBHLUU010000079">
    <property type="protein sequence ID" value="MFC0475999.1"/>
    <property type="molecule type" value="Genomic_DNA"/>
</dbReference>
<accession>A0ABV6KRP9</accession>
<dbReference type="Pfam" id="PF00072">
    <property type="entry name" value="Response_reg"/>
    <property type="match status" value="1"/>
</dbReference>
<feature type="modified residue" description="4-aspartylphosphate" evidence="1">
    <location>
        <position position="54"/>
    </location>
</feature>
<dbReference type="InterPro" id="IPR011006">
    <property type="entry name" value="CheY-like_superfamily"/>
</dbReference>
<evidence type="ECO:0000313" key="4">
    <source>
        <dbReference type="Proteomes" id="UP001589738"/>
    </source>
</evidence>
<dbReference type="InterPro" id="IPR052048">
    <property type="entry name" value="ST_Response_Regulator"/>
</dbReference>
<dbReference type="SUPFAM" id="SSF52172">
    <property type="entry name" value="CheY-like"/>
    <property type="match status" value="1"/>
</dbReference>
<keyword evidence="1" id="KW-0597">Phosphoprotein</keyword>
<feature type="domain" description="Response regulatory" evidence="2">
    <location>
        <begin position="4"/>
        <end position="118"/>
    </location>
</feature>
<dbReference type="PROSITE" id="PS50110">
    <property type="entry name" value="RESPONSE_REGULATORY"/>
    <property type="match status" value="1"/>
</dbReference>